<keyword evidence="2" id="KW-1185">Reference proteome</keyword>
<reference evidence="1 2" key="1">
    <citation type="submission" date="2014-04" db="EMBL/GenBank/DDBJ databases">
        <authorList>
            <consortium name="DOE Joint Genome Institute"/>
            <person name="Kuo A."/>
            <person name="Ruytinx J."/>
            <person name="Rineau F."/>
            <person name="Colpaert J."/>
            <person name="Kohler A."/>
            <person name="Nagy L.G."/>
            <person name="Floudas D."/>
            <person name="Copeland A."/>
            <person name="Barry K.W."/>
            <person name="Cichocki N."/>
            <person name="Veneault-Fourrey C."/>
            <person name="LaButti K."/>
            <person name="Lindquist E.A."/>
            <person name="Lipzen A."/>
            <person name="Lundell T."/>
            <person name="Morin E."/>
            <person name="Murat C."/>
            <person name="Sun H."/>
            <person name="Tunlid A."/>
            <person name="Henrissat B."/>
            <person name="Grigoriev I.V."/>
            <person name="Hibbett D.S."/>
            <person name="Martin F."/>
            <person name="Nordberg H.P."/>
            <person name="Cantor M.N."/>
            <person name="Hua S.X."/>
        </authorList>
    </citation>
    <scope>NUCLEOTIDE SEQUENCE [LARGE SCALE GENOMIC DNA]</scope>
    <source>
        <strain evidence="1 2">UH-Slu-Lm8-n1</strain>
    </source>
</reference>
<reference evidence="2" key="2">
    <citation type="submission" date="2015-01" db="EMBL/GenBank/DDBJ databases">
        <title>Evolutionary Origins and Diversification of the Mycorrhizal Mutualists.</title>
        <authorList>
            <consortium name="DOE Joint Genome Institute"/>
            <consortium name="Mycorrhizal Genomics Consortium"/>
            <person name="Kohler A."/>
            <person name="Kuo A."/>
            <person name="Nagy L.G."/>
            <person name="Floudas D."/>
            <person name="Copeland A."/>
            <person name="Barry K.W."/>
            <person name="Cichocki N."/>
            <person name="Veneault-Fourrey C."/>
            <person name="LaButti K."/>
            <person name="Lindquist E.A."/>
            <person name="Lipzen A."/>
            <person name="Lundell T."/>
            <person name="Morin E."/>
            <person name="Murat C."/>
            <person name="Riley R."/>
            <person name="Ohm R."/>
            <person name="Sun H."/>
            <person name="Tunlid A."/>
            <person name="Henrissat B."/>
            <person name="Grigoriev I.V."/>
            <person name="Hibbett D.S."/>
            <person name="Martin F."/>
        </authorList>
    </citation>
    <scope>NUCLEOTIDE SEQUENCE [LARGE SCALE GENOMIC DNA]</scope>
    <source>
        <strain evidence="2">UH-Slu-Lm8-n1</strain>
    </source>
</reference>
<accession>A0A0D0BG28</accession>
<dbReference type="AlphaFoldDB" id="A0A0D0BG28"/>
<organism evidence="1 2">
    <name type="scientific">Suillus luteus UH-Slu-Lm8-n1</name>
    <dbReference type="NCBI Taxonomy" id="930992"/>
    <lineage>
        <taxon>Eukaryota</taxon>
        <taxon>Fungi</taxon>
        <taxon>Dikarya</taxon>
        <taxon>Basidiomycota</taxon>
        <taxon>Agaricomycotina</taxon>
        <taxon>Agaricomycetes</taxon>
        <taxon>Agaricomycetidae</taxon>
        <taxon>Boletales</taxon>
        <taxon>Suillineae</taxon>
        <taxon>Suillaceae</taxon>
        <taxon>Suillus</taxon>
    </lineage>
</organism>
<gene>
    <name evidence="1" type="ORF">CY34DRAFT_156535</name>
</gene>
<name>A0A0D0BG28_9AGAM</name>
<protein>
    <submittedName>
        <fullName evidence="1">Uncharacterized protein</fullName>
    </submittedName>
</protein>
<evidence type="ECO:0000313" key="2">
    <source>
        <dbReference type="Proteomes" id="UP000054485"/>
    </source>
</evidence>
<proteinExistence type="predicted"/>
<dbReference type="OrthoDB" id="2745718at2759"/>
<sequence>MATWMTWMIHSSQTTRHTTLALKPWIVIMSTPTLLAISENYFLVIEEAKLKGFGRYIALRCSFVSYEEIWQLHIWDWQHSMTSNSVLMGTCFTPNPIDFCFLGNDRLLVVAEELKLYSIENMSQTPQLLARFSMPVPFLDARCFLPMDHTEHSSPQTQAQQTMYTSDPQNRLLCILAEATHVYIISTRIFFNLDGRAAAIPVPWECWGPSNTRIFTHWDECIVHVCGNRVLKATPIGTSGSSLLMKFVLHMMDFSPLAVTNRRDLGRVVEEPSTIVMHSDDLIDRPAESLTTSLSYVEVMLDNKWFGSDGSKLENIWVDKDRIYLLKRKWDHEAVGSAHYGIGRSELEVIHV</sequence>
<dbReference type="HOGENOM" id="CLU_067637_0_0_1"/>
<dbReference type="Proteomes" id="UP000054485">
    <property type="component" value="Unassembled WGS sequence"/>
</dbReference>
<evidence type="ECO:0000313" key="1">
    <source>
        <dbReference type="EMBL" id="KIK42233.1"/>
    </source>
</evidence>
<dbReference type="InParanoid" id="A0A0D0BG28"/>
<dbReference type="EMBL" id="KN835244">
    <property type="protein sequence ID" value="KIK42233.1"/>
    <property type="molecule type" value="Genomic_DNA"/>
</dbReference>